<feature type="transmembrane region" description="Helical" evidence="1">
    <location>
        <begin position="24"/>
        <end position="48"/>
    </location>
</feature>
<organism evidence="3 4">
    <name type="scientific">Bacillus pumilus</name>
    <name type="common">Bacillus mesentericus</name>
    <dbReference type="NCBI Taxonomy" id="1408"/>
    <lineage>
        <taxon>Bacteria</taxon>
        <taxon>Bacillati</taxon>
        <taxon>Bacillota</taxon>
        <taxon>Bacilli</taxon>
        <taxon>Bacillales</taxon>
        <taxon>Bacillaceae</taxon>
        <taxon>Bacillus</taxon>
    </lineage>
</organism>
<dbReference type="PANTHER" id="PTHR34219:SF1">
    <property type="entry name" value="PEPSY DOMAIN-CONTAINING PROTEIN"/>
    <property type="match status" value="1"/>
</dbReference>
<keyword evidence="1" id="KW-1133">Transmembrane helix</keyword>
<reference evidence="3 4" key="1">
    <citation type="submission" date="2017-06" db="EMBL/GenBank/DDBJ databases">
        <title>Draft Genome Sequence of Bacillus sp Strain 36R Isolated from saline sediment at Atanasia, Sonora, Mexico.</title>
        <authorList>
            <person name="Sanchez Diaz R."/>
            <person name="Quiroz Macias M.E."/>
            <person name="Ibarra Gamez J.C."/>
            <person name="Enciso Ibarra J."/>
            <person name="Gomez Gil B."/>
            <person name="Galaviz Silva L."/>
        </authorList>
    </citation>
    <scope>NUCLEOTIDE SEQUENCE [LARGE SCALE GENOMIC DNA]</scope>
    <source>
        <strain evidence="3 4">36R_ATNSAL</strain>
    </source>
</reference>
<feature type="transmembrane region" description="Helical" evidence="1">
    <location>
        <begin position="204"/>
        <end position="225"/>
    </location>
</feature>
<dbReference type="Proteomes" id="UP000228754">
    <property type="component" value="Unassembled WGS sequence"/>
</dbReference>
<name>A0A2A5J1W1_BACPU</name>
<dbReference type="AlphaFoldDB" id="A0A2A5J1W1"/>
<dbReference type="EMBL" id="NKHG01000007">
    <property type="protein sequence ID" value="PCK23352.1"/>
    <property type="molecule type" value="Genomic_DNA"/>
</dbReference>
<dbReference type="InterPro" id="IPR005625">
    <property type="entry name" value="PepSY-ass_TM"/>
</dbReference>
<evidence type="ECO:0000256" key="1">
    <source>
        <dbReference type="SAM" id="Phobius"/>
    </source>
</evidence>
<feature type="domain" description="PepSY" evidence="2">
    <location>
        <begin position="281"/>
        <end position="339"/>
    </location>
</feature>
<feature type="domain" description="PepSY" evidence="2">
    <location>
        <begin position="70"/>
        <end position="126"/>
    </location>
</feature>
<evidence type="ECO:0000259" key="2">
    <source>
        <dbReference type="Pfam" id="PF03413"/>
    </source>
</evidence>
<dbReference type="Pfam" id="PF03413">
    <property type="entry name" value="PepSY"/>
    <property type="match status" value="2"/>
</dbReference>
<protein>
    <recommendedName>
        <fullName evidence="2">PepSY domain-containing protein</fullName>
    </recommendedName>
</protein>
<feature type="transmembrane region" description="Helical" evidence="1">
    <location>
        <begin position="412"/>
        <end position="437"/>
    </location>
</feature>
<sequence length="454" mass="50807">MGLKKTEKKRSTGAPSFYQVAWRWHFYAGLIFMPILVLLAVTGAIYLFKPQIEESMYYKLYHVKAEDEKMAPTKQIEAVKEAYPNSEPTRYRPGEGKERSAEVGFSQGEETYTAYVNPYTGQVLGRMKDETKFMNRVEEIHGELMAGTIGDRIVELTACWGIVLIVTGIYLWWPRMPKRFGGVIIPRLTKGKRQLMRDLHVVPAFWVSAGMLFLILTGLPWSGLWGNEFQKFATNTGEGYPPSVWVGDKPTSQVKTEEVADVPWAAEKMDVPTSNQSSFIKLSMDDVVRIANEQKVHAAYQVYIPQTADGVYTLSVFPPKAKDEATVHLDQYTGAVLADYRYDQYGWMGKVIALGITLHKGTEFGLANQLAGLLVCVGIVGIVVSGFLLWLNRKPSGTLGAPKAPVKGRLKWFVLLLVGLGIIFPLVGLSLIVVLLIDRLIIQRIPRLKRFLGA</sequence>
<feature type="transmembrane region" description="Helical" evidence="1">
    <location>
        <begin position="370"/>
        <end position="392"/>
    </location>
</feature>
<keyword evidence="1" id="KW-0472">Membrane</keyword>
<feature type="transmembrane region" description="Helical" evidence="1">
    <location>
        <begin position="153"/>
        <end position="173"/>
    </location>
</feature>
<proteinExistence type="predicted"/>
<dbReference type="Pfam" id="PF03929">
    <property type="entry name" value="PepSY_TM"/>
    <property type="match status" value="1"/>
</dbReference>
<dbReference type="PANTHER" id="PTHR34219">
    <property type="entry name" value="IRON-REGULATED INNER MEMBRANE PROTEIN-RELATED"/>
    <property type="match status" value="1"/>
</dbReference>
<accession>A0A2A5J1W1</accession>
<dbReference type="InterPro" id="IPR025711">
    <property type="entry name" value="PepSY"/>
</dbReference>
<gene>
    <name evidence="3" type="ORF">CEY02_01185</name>
</gene>
<dbReference type="OrthoDB" id="111691at2"/>
<keyword evidence="1" id="KW-0812">Transmembrane</keyword>
<evidence type="ECO:0000313" key="4">
    <source>
        <dbReference type="Proteomes" id="UP000228754"/>
    </source>
</evidence>
<comment type="caution">
    <text evidence="3">The sequence shown here is derived from an EMBL/GenBank/DDBJ whole genome shotgun (WGS) entry which is preliminary data.</text>
</comment>
<evidence type="ECO:0000313" key="3">
    <source>
        <dbReference type="EMBL" id="PCK23352.1"/>
    </source>
</evidence>